<evidence type="ECO:0000313" key="4">
    <source>
        <dbReference type="Ensembl" id="ENSPSMP00000028151.1"/>
    </source>
</evidence>
<feature type="compositionally biased region" description="Polar residues" evidence="3">
    <location>
        <begin position="211"/>
        <end position="220"/>
    </location>
</feature>
<feature type="compositionally biased region" description="Polar residues" evidence="3">
    <location>
        <begin position="393"/>
        <end position="402"/>
    </location>
</feature>
<dbReference type="AlphaFoldDB" id="A0A8C9A6W4"/>
<dbReference type="InterPro" id="IPR007062">
    <property type="entry name" value="PPI-2"/>
</dbReference>
<accession>A0A8C9A6W4</accession>
<name>A0A8C9A6W4_PROSS</name>
<feature type="region of interest" description="Disordered" evidence="3">
    <location>
        <begin position="345"/>
        <end position="425"/>
    </location>
</feature>
<reference evidence="4" key="2">
    <citation type="submission" date="2025-09" db="UniProtKB">
        <authorList>
            <consortium name="Ensembl"/>
        </authorList>
    </citation>
    <scope>IDENTIFICATION</scope>
</reference>
<dbReference type="GO" id="GO:0009966">
    <property type="term" value="P:regulation of signal transduction"/>
    <property type="evidence" value="ECO:0007669"/>
    <property type="project" value="InterPro"/>
</dbReference>
<feature type="compositionally biased region" description="Basic and acidic residues" evidence="3">
    <location>
        <begin position="131"/>
        <end position="140"/>
    </location>
</feature>
<evidence type="ECO:0000256" key="1">
    <source>
        <dbReference type="ARBA" id="ARBA00005472"/>
    </source>
</evidence>
<keyword evidence="5" id="KW-1185">Reference proteome</keyword>
<dbReference type="Ensembl" id="ENSPSMT00000032534.1">
    <property type="protein sequence ID" value="ENSPSMP00000028151.1"/>
    <property type="gene ID" value="ENSPSMG00000019603.1"/>
</dbReference>
<proteinExistence type="inferred from homology"/>
<feature type="region of interest" description="Disordered" evidence="3">
    <location>
        <begin position="207"/>
        <end position="316"/>
    </location>
</feature>
<feature type="compositionally biased region" description="Polar residues" evidence="3">
    <location>
        <begin position="119"/>
        <end position="128"/>
    </location>
</feature>
<reference evidence="4" key="1">
    <citation type="submission" date="2025-08" db="UniProtKB">
        <authorList>
            <consortium name="Ensembl"/>
        </authorList>
    </citation>
    <scope>IDENTIFICATION</scope>
</reference>
<feature type="region of interest" description="Disordered" evidence="3">
    <location>
        <begin position="1"/>
        <end position="140"/>
    </location>
</feature>
<feature type="compositionally biased region" description="Low complexity" evidence="3">
    <location>
        <begin position="258"/>
        <end position="270"/>
    </location>
</feature>
<feature type="compositionally biased region" description="Low complexity" evidence="3">
    <location>
        <begin position="302"/>
        <end position="314"/>
    </location>
</feature>
<organism evidence="4 5">
    <name type="scientific">Prolemur simus</name>
    <name type="common">Greater bamboo lemur</name>
    <name type="synonym">Hapalemur simus</name>
    <dbReference type="NCBI Taxonomy" id="1328070"/>
    <lineage>
        <taxon>Eukaryota</taxon>
        <taxon>Metazoa</taxon>
        <taxon>Chordata</taxon>
        <taxon>Craniata</taxon>
        <taxon>Vertebrata</taxon>
        <taxon>Euteleostomi</taxon>
        <taxon>Mammalia</taxon>
        <taxon>Eutheria</taxon>
        <taxon>Euarchontoglires</taxon>
        <taxon>Primates</taxon>
        <taxon>Strepsirrhini</taxon>
        <taxon>Lemuriformes</taxon>
        <taxon>Lemuridae</taxon>
        <taxon>Prolemur</taxon>
    </lineage>
</organism>
<feature type="compositionally biased region" description="Low complexity" evidence="3">
    <location>
        <begin position="54"/>
        <end position="67"/>
    </location>
</feature>
<dbReference type="PANTHER" id="PTHR12398">
    <property type="entry name" value="PROTEIN PHOSPHATASE INHIBITOR"/>
    <property type="match status" value="1"/>
</dbReference>
<protein>
    <recommendedName>
        <fullName evidence="6">Protein phosphatase inhibitor 2</fullName>
    </recommendedName>
</protein>
<sequence length="425" mass="45761">MEQPEALGAAGRLNQKSPGETTRGVPGGVRGVEAGAGQPSGTVLFHDSGVPLHSGSTIVRSSGSSWPSGGGPSQISVFEAYSTGSGGPGVNSSGCSLQSGSTCLHPNTSQEDRPRSILKKNSSISMQKPPTAEKEKKSQRWDEMNILATYHPPDKDYGFMKVDEPSTPYHRLEDSFEDLTAGSSHMVTPEALAEKFATMDDFCPKVLQYGDNRSSGSPNNVPRKYSSDFHKRRKAHYDEGKFLKAQKNQPLDDDEDSNGGSVSISSGSQGVMLNPEPRPVQRGWAGGLAKEVKDETDLVTRSSSDSSTNRSQSSLVLPIIALEQEISLQRREYYSKGRYLRSCSHPELEEDSEDEQQDSESHGGPAWGAGALRATSLMGALWQSPGSSERGRGSNQNPSSQNECRHEPGWRQGCAYTGHRGRGAG</sequence>
<evidence type="ECO:0008006" key="6">
    <source>
        <dbReference type="Google" id="ProtNLM"/>
    </source>
</evidence>
<feature type="compositionally biased region" description="Acidic residues" evidence="3">
    <location>
        <begin position="348"/>
        <end position="358"/>
    </location>
</feature>
<dbReference type="PANTHER" id="PTHR12398:SF8">
    <property type="entry name" value="RIKEN CDNA 2810408A11 GENE"/>
    <property type="match status" value="1"/>
</dbReference>
<dbReference type="Proteomes" id="UP000694414">
    <property type="component" value="Unplaced"/>
</dbReference>
<dbReference type="GeneTree" id="ENSGT00940000163910"/>
<feature type="compositionally biased region" description="Polar residues" evidence="3">
    <location>
        <begin position="90"/>
        <end position="109"/>
    </location>
</feature>
<dbReference type="GO" id="GO:0004864">
    <property type="term" value="F:protein phosphatase inhibitor activity"/>
    <property type="evidence" value="ECO:0007669"/>
    <property type="project" value="UniProtKB-KW"/>
</dbReference>
<evidence type="ECO:0000313" key="5">
    <source>
        <dbReference type="Proteomes" id="UP000694414"/>
    </source>
</evidence>
<keyword evidence="2" id="KW-0650">Protein phosphatase inhibitor</keyword>
<dbReference type="Gene3D" id="6.10.250.1050">
    <property type="match status" value="1"/>
</dbReference>
<dbReference type="Pfam" id="PF04979">
    <property type="entry name" value="IPP-2"/>
    <property type="match status" value="1"/>
</dbReference>
<comment type="similarity">
    <text evidence="1">Belongs to the protein phosphatase inhibitor 2 family.</text>
</comment>
<evidence type="ECO:0000256" key="2">
    <source>
        <dbReference type="ARBA" id="ARBA00023272"/>
    </source>
</evidence>
<evidence type="ECO:0000256" key="3">
    <source>
        <dbReference type="SAM" id="MobiDB-lite"/>
    </source>
</evidence>